<name>A0ACC6A3U5_9BACI</name>
<keyword evidence="2" id="KW-1185">Reference proteome</keyword>
<evidence type="ECO:0000313" key="1">
    <source>
        <dbReference type="EMBL" id="MCM3735421.1"/>
    </source>
</evidence>
<organism evidence="1 2">
    <name type="scientific">Bacillus cytotoxicus</name>
    <dbReference type="NCBI Taxonomy" id="580165"/>
    <lineage>
        <taxon>Bacteria</taxon>
        <taxon>Bacillati</taxon>
        <taxon>Bacillota</taxon>
        <taxon>Bacilli</taxon>
        <taxon>Bacillales</taxon>
        <taxon>Bacillaceae</taxon>
        <taxon>Bacillus</taxon>
        <taxon>Bacillus cereus group</taxon>
    </lineage>
</organism>
<comment type="caution">
    <text evidence="1">The sequence shown here is derived from an EMBL/GenBank/DDBJ whole genome shotgun (WGS) entry which is preliminary data.</text>
</comment>
<sequence>MPKNQLWFSQVMIVVAFIVISVGLSTFSLFTQQEFRTLIGWGKYTEYEVDQAPKMPAPHGDSTEIKNNDNHKGRLIQISWKDKILGTINDSIQNNKKSWITILIITATIILAFLYFKKKKVTKSISNVRSIQKPHTETTTKTDETNHDIRSIHNEIRQELIKWENNLPKHNRRKPYETVQQWLLRLNKPANIIPIYEKVRYGEKEYSASDLELVKLWAK</sequence>
<protein>
    <submittedName>
        <fullName evidence="1">Uncharacterized protein</fullName>
    </submittedName>
</protein>
<proteinExistence type="predicted"/>
<reference evidence="1" key="1">
    <citation type="submission" date="2022-05" db="EMBL/GenBank/DDBJ databases">
        <title>Comparative Genomics of Spacecraft Associated Microbes.</title>
        <authorList>
            <person name="Tran M.T."/>
            <person name="Wright A."/>
            <person name="Seuylemezian A."/>
            <person name="Eisen J."/>
            <person name="Coil D."/>
        </authorList>
    </citation>
    <scope>NUCLEOTIDE SEQUENCE</scope>
    <source>
        <strain evidence="1">FAIRING 10M-2.2</strain>
    </source>
</reference>
<dbReference type="EMBL" id="JAMBOP010000005">
    <property type="protein sequence ID" value="MCM3735421.1"/>
    <property type="molecule type" value="Genomic_DNA"/>
</dbReference>
<dbReference type="Proteomes" id="UP001202289">
    <property type="component" value="Unassembled WGS sequence"/>
</dbReference>
<gene>
    <name evidence="1" type="ORF">M3215_06215</name>
</gene>
<accession>A0ACC6A3U5</accession>
<evidence type="ECO:0000313" key="2">
    <source>
        <dbReference type="Proteomes" id="UP001202289"/>
    </source>
</evidence>